<evidence type="ECO:0000256" key="7">
    <source>
        <dbReference type="ARBA" id="ARBA00023273"/>
    </source>
</evidence>
<dbReference type="InterPro" id="IPR056296">
    <property type="entry name" value="Cfap43_N"/>
</dbReference>
<dbReference type="InterPro" id="IPR015943">
    <property type="entry name" value="WD40/YVTN_repeat-like_dom_sf"/>
</dbReference>
<evidence type="ECO:0000313" key="12">
    <source>
        <dbReference type="EMBL" id="CCD18628.1"/>
    </source>
</evidence>
<dbReference type="GO" id="GO:0060271">
    <property type="term" value="P:cilium assembly"/>
    <property type="evidence" value="ECO:0007669"/>
    <property type="project" value="TreeGrafter"/>
</dbReference>
<evidence type="ECO:0000256" key="2">
    <source>
        <dbReference type="ARBA" id="ARBA00022490"/>
    </source>
</evidence>
<organism evidence="12 13">
    <name type="scientific">Trypanosoma vivax (strain Y486)</name>
    <dbReference type="NCBI Taxonomy" id="1055687"/>
    <lineage>
        <taxon>Eukaryota</taxon>
        <taxon>Discoba</taxon>
        <taxon>Euglenozoa</taxon>
        <taxon>Kinetoplastea</taxon>
        <taxon>Metakinetoplastina</taxon>
        <taxon>Trypanosomatida</taxon>
        <taxon>Trypanosomatidae</taxon>
        <taxon>Trypanosoma</taxon>
        <taxon>Duttonella</taxon>
    </lineage>
</organism>
<proteinExistence type="inferred from homology"/>
<evidence type="ECO:0000256" key="6">
    <source>
        <dbReference type="ARBA" id="ARBA00023212"/>
    </source>
</evidence>
<keyword evidence="6" id="KW-0206">Cytoskeleton</keyword>
<comment type="subcellular location">
    <subcellularLocation>
        <location evidence="1">Cytoplasm</location>
        <location evidence="1">Cytoskeleton</location>
        <location evidence="1">Cilium axoneme</location>
    </subcellularLocation>
</comment>
<keyword evidence="5" id="KW-0175">Coiled coil</keyword>
<dbReference type="SUPFAM" id="SSF50978">
    <property type="entry name" value="WD40 repeat-like"/>
    <property type="match status" value="1"/>
</dbReference>
<evidence type="ECO:0000256" key="1">
    <source>
        <dbReference type="ARBA" id="ARBA00004430"/>
    </source>
</evidence>
<evidence type="ECO:0000259" key="11">
    <source>
        <dbReference type="Pfam" id="PF23185"/>
    </source>
</evidence>
<keyword evidence="3" id="KW-0853">WD repeat</keyword>
<dbReference type="PANTHER" id="PTHR14885:SF1">
    <property type="entry name" value="CILIA- AND FLAGELLA-ASSOCIATED PROTEIN 43"/>
    <property type="match status" value="1"/>
</dbReference>
<dbReference type="VEuPathDB" id="TriTrypDB:TvY486_0013240"/>
<accession>F9WM77</accession>
<dbReference type="PANTHER" id="PTHR14885">
    <property type="entry name" value="CILIA- AND FLAGELLA-ASSOCIATED PROTEIN 43-RELATED"/>
    <property type="match status" value="1"/>
</dbReference>
<dbReference type="Gene3D" id="2.130.10.10">
    <property type="entry name" value="YVTN repeat-like/Quinoprotein amine dehydrogenase"/>
    <property type="match status" value="2"/>
</dbReference>
<feature type="domain" description="Cfap43 N-terminal" evidence="11">
    <location>
        <begin position="6"/>
        <end position="305"/>
    </location>
</feature>
<evidence type="ECO:0000256" key="3">
    <source>
        <dbReference type="ARBA" id="ARBA00022574"/>
    </source>
</evidence>
<dbReference type="Pfam" id="PF25828">
    <property type="entry name" value="CC_Cfap43"/>
    <property type="match status" value="2"/>
</dbReference>
<gene>
    <name evidence="12" type="ORF">TvY486_0013240</name>
</gene>
<sequence>MSSNAVILGFNSRSSVAVAGDSVLLGAGAGVIVREGDESSQWIPGDGRYHIGVMAFCPETSVLCLTEVRLNVSLLVFQLPDCDRLQKIDNVATVDVEDMLFSPDGDFLAMLTCMPSPCVTVFDVQHGMTLKKIHTIALESKFWKSLAFPPQPENSLAILESKSVMIATNVVSEFTTPIVLKLDSNGEEFHSFAWGPEGVFCGADNGSVILFDELKMEMQILLTIDTKCAIMALHRTKAVLLVGTQRGVIFSYDVDKRELKRMISVRHAVERFLACDDESNVLVVSSTDVMKLDINLASSTTISSRNTGNTVKVLVIGSLVVCVSSDGCFMLYEHETNTAIHIAVHFAEKAMDACVVNSVLVVAYDSGWVRCFTLNSDATVMTSQTRVSESPLHMCLSDGGSLVAVCDKSVIHYLSVKDGVLQLQTTSEAIASTITNLCWSANNEQSLLAACSNGEIYLIKYFESDDLGAPAAVIDVIWRLDFPVTELLPLFADDDVINILVHSVDKDTKLYVLERGRDKEGKPLRPLFLMRDHESVGTVLQRLGDEKVISAGVDGRVVVRNISHYLAKLTPIPPSKEKRNPICDYALRPFGKGGIRTLCVWNDTGGFICGGNDTVIHIIPNGSANIEYSWTEPVWTQRSFSIAASGCSSPLKSEHNILGQSKSYILSTLSELREDVGKLLVERTAAVRAEDFLLPEQRDNFNADCVTAIQEAKEDDYYRMVHNEFVQHAIRRDCWNTMEVPQSKIVSLTNLESEVFNFQLRKADPTATNILRKIQFLRKLQLKVGDHFTFASVKFGNKEGEVGEIPAAPQDDIFLEDNTALLYDALDVYTHSRAIIQIILLTGQTRYLKKAFNSRFDALRERKRRELGLIEERNDRCKRILQQLGDTTCLSDILFTPVCDPNEDPTAIFEVFDSEIDPELLKLADKTDDNAYVMSPANEAALKTWMDGLEKAIEVLAVNVPLPPFADETLDQYVSPDERTDEQQRLYEEYEKQVVEQTILVNEQKEALRQELVALKKANDASCALIDGEVVALGDERMKTSQQVDALELQQVNALGRLFLQKAIYREYVSVLQEKAHVDCRLEQLKNLESHRQSLLTSAEEDAQQRIDDERSLISNMRHSPPFSDPDWGDRLYRRFTKWCTRYEGGVAKVPNPGQNGVVPLALFDKYRECCIAVVKAKEAIAHETERVHQYHECLVAVYVEKSRLEEILTRKKKAADACKNNVVQKLLNVQILHNLQQGQVQDERAVVNENFMNFSFRWVSSVTDYNDLIFQSFEEFRRLMVKRSQLRQAMKKCAWDTERLLYCIGTLEMELRQLHTLRVTRQMQESIHTGSVISSGEEVEKLKNRIEAVRSVMTKRVEERDRVIARLKMQIQDRHIENSFLERRAQQIKSVVSDEKAVWDMLSGHNDEKDRHSERMKELFEHSELGELARCQQEELIRLKKEIELLRERTFPSFAVVSKRTVRQ</sequence>
<evidence type="ECO:0000256" key="9">
    <source>
        <dbReference type="ARBA" id="ARBA00023662"/>
    </source>
</evidence>
<dbReference type="Proteomes" id="UP000009027">
    <property type="component" value="Unassembled WGS sequence"/>
</dbReference>
<evidence type="ECO:0000256" key="4">
    <source>
        <dbReference type="ARBA" id="ARBA00022737"/>
    </source>
</evidence>
<evidence type="ECO:0000259" key="10">
    <source>
        <dbReference type="Pfam" id="PF23184"/>
    </source>
</evidence>
<feature type="domain" description="Cfap43 second beta-propeller" evidence="10">
    <location>
        <begin position="310"/>
        <end position="635"/>
    </location>
</feature>
<dbReference type="SMART" id="SM00320">
    <property type="entry name" value="WD40"/>
    <property type="match status" value="5"/>
</dbReference>
<dbReference type="InterPro" id="IPR056297">
    <property type="entry name" value="Beta-prop_Cfap43_2nd"/>
</dbReference>
<name>F9WM77_TRYVY</name>
<evidence type="ECO:0000256" key="8">
    <source>
        <dbReference type="ARBA" id="ARBA00023605"/>
    </source>
</evidence>
<dbReference type="Pfam" id="PF23184">
    <property type="entry name" value="WD40_CFAP43"/>
    <property type="match status" value="1"/>
</dbReference>
<dbReference type="InterPro" id="IPR036322">
    <property type="entry name" value="WD40_repeat_dom_sf"/>
</dbReference>
<keyword evidence="2" id="KW-0963">Cytoplasm</keyword>
<reference evidence="12 13" key="1">
    <citation type="journal article" date="2012" name="Proc. Natl. Acad. Sci. U.S.A.">
        <title>Antigenic diversity is generated by distinct evolutionary mechanisms in African trypanosome species.</title>
        <authorList>
            <person name="Jackson A.P."/>
            <person name="Berry A."/>
            <person name="Aslett M."/>
            <person name="Allison H.C."/>
            <person name="Burton P."/>
            <person name="Vavrova-Anderson J."/>
            <person name="Brown R."/>
            <person name="Browne H."/>
            <person name="Corton N."/>
            <person name="Hauser H."/>
            <person name="Gamble J."/>
            <person name="Gilderthorp R."/>
            <person name="Marcello L."/>
            <person name="McQuillan J."/>
            <person name="Otto T.D."/>
            <person name="Quail M.A."/>
            <person name="Sanders M.J."/>
            <person name="van Tonder A."/>
            <person name="Ginger M.L."/>
            <person name="Field M.C."/>
            <person name="Barry J.D."/>
            <person name="Hertz-Fowler C."/>
            <person name="Berriman M."/>
        </authorList>
    </citation>
    <scope>NUCLEOTIDE SEQUENCE</scope>
    <source>
        <strain evidence="12 13">Y486</strain>
    </source>
</reference>
<keyword evidence="13" id="KW-1185">Reference proteome</keyword>
<dbReference type="GO" id="GO:0005930">
    <property type="term" value="C:axoneme"/>
    <property type="evidence" value="ECO:0007669"/>
    <property type="project" value="UniProtKB-SubCell"/>
</dbReference>
<comment type="similarity">
    <text evidence="8">Belongs to the CFAP43 family.</text>
</comment>
<evidence type="ECO:0000313" key="13">
    <source>
        <dbReference type="Proteomes" id="UP000009027"/>
    </source>
</evidence>
<dbReference type="Pfam" id="PF23185">
    <property type="entry name" value="CFAP43_N"/>
    <property type="match status" value="1"/>
</dbReference>
<keyword evidence="7" id="KW-0966">Cell projection</keyword>
<dbReference type="InterPro" id="IPR001680">
    <property type="entry name" value="WD40_rpt"/>
</dbReference>
<protein>
    <recommendedName>
        <fullName evidence="9">Cilia- and flagella-associated protein 43</fullName>
    </recommendedName>
</protein>
<dbReference type="EMBL" id="CAEX01001567">
    <property type="protein sequence ID" value="CCD18628.1"/>
    <property type="molecule type" value="Genomic_DNA"/>
</dbReference>
<keyword evidence="4" id="KW-0677">Repeat</keyword>
<evidence type="ECO:0000256" key="5">
    <source>
        <dbReference type="ARBA" id="ARBA00023054"/>
    </source>
</evidence>